<sequence>MKTRISDKTEDAAQGEAASVQKSFSGVREDVGTLYLVATPIGNLEDMTFRAIRILKEVQLIAAEDTRQTRKLLTHFEVQNRLVSYHEHNRDASGPELIRLLLEGQNIALVSDAGMPAISDPGTDLVRDAVIEGIPVVPVPGANAALSALIISGLPTERFLFLGFPPRERKGLNKLLDGVERESGTLLFYESPHRVKKTLAVVAERWGGRKVAIVREITKRHEEAIRGTARQCLAHVETTPPIGECCIAIEGARESEPGRLAADGVPGAVGDGQWWAELELARHVAHYEQAGQSRKDAMKSAAADRGISKRDVYQSLLSVAEEAEED</sequence>
<comment type="caution">
    <text evidence="8">The sequence shown here is derived from an EMBL/GenBank/DDBJ whole genome shotgun (WGS) entry which is preliminary data.</text>
</comment>
<dbReference type="GO" id="GO:0008168">
    <property type="term" value="F:methyltransferase activity"/>
    <property type="evidence" value="ECO:0007669"/>
    <property type="project" value="UniProtKB-KW"/>
</dbReference>
<evidence type="ECO:0000256" key="5">
    <source>
        <dbReference type="ARBA" id="ARBA00022691"/>
    </source>
</evidence>
<comment type="similarity">
    <text evidence="6">Belongs to the methyltransferase superfamily. RsmI family.</text>
</comment>
<dbReference type="SUPFAM" id="SSF53790">
    <property type="entry name" value="Tetrapyrrole methylase"/>
    <property type="match status" value="1"/>
</dbReference>
<dbReference type="RefSeq" id="WP_209750002.1">
    <property type="nucleotide sequence ID" value="NZ_JBHSMH010000062.1"/>
</dbReference>
<dbReference type="InterPro" id="IPR014776">
    <property type="entry name" value="4pyrrole_Mease_sub2"/>
</dbReference>
<dbReference type="InterPro" id="IPR018063">
    <property type="entry name" value="SAM_MeTrfase_RsmI_CS"/>
</dbReference>
<dbReference type="EC" id="2.1.1.198" evidence="6"/>
<gene>
    <name evidence="6 8" type="primary">rsmI</name>
    <name evidence="8" type="ORF">ACFPPD_16975</name>
</gene>
<dbReference type="HAMAP" id="MF_01877">
    <property type="entry name" value="16SrRNA_methyltr_I"/>
    <property type="match status" value="1"/>
</dbReference>
<dbReference type="PANTHER" id="PTHR46111:SF1">
    <property type="entry name" value="RIBOSOMAL RNA SMALL SUBUNIT METHYLTRANSFERASE I"/>
    <property type="match status" value="1"/>
</dbReference>
<feature type="domain" description="Tetrapyrrole methylase" evidence="7">
    <location>
        <begin position="33"/>
        <end position="231"/>
    </location>
</feature>
<dbReference type="InterPro" id="IPR008189">
    <property type="entry name" value="rRNA_ssu_MeTfrase_I"/>
</dbReference>
<evidence type="ECO:0000256" key="6">
    <source>
        <dbReference type="HAMAP-Rule" id="MF_01877"/>
    </source>
</evidence>
<organism evidence="8 9">
    <name type="scientific">Cohnella suwonensis</name>
    <dbReference type="NCBI Taxonomy" id="696072"/>
    <lineage>
        <taxon>Bacteria</taxon>
        <taxon>Bacillati</taxon>
        <taxon>Bacillota</taxon>
        <taxon>Bacilli</taxon>
        <taxon>Bacillales</taxon>
        <taxon>Paenibacillaceae</taxon>
        <taxon>Cohnella</taxon>
    </lineage>
</organism>
<keyword evidence="4 6" id="KW-0808">Transferase</keyword>
<keyword evidence="1 6" id="KW-0963">Cytoplasm</keyword>
<evidence type="ECO:0000256" key="2">
    <source>
        <dbReference type="ARBA" id="ARBA00022552"/>
    </source>
</evidence>
<name>A0ABW0LWZ3_9BACL</name>
<keyword evidence="5 6" id="KW-0949">S-adenosyl-L-methionine</keyword>
<evidence type="ECO:0000313" key="9">
    <source>
        <dbReference type="Proteomes" id="UP001596105"/>
    </source>
</evidence>
<dbReference type="PROSITE" id="PS01296">
    <property type="entry name" value="RSMI"/>
    <property type="match status" value="1"/>
</dbReference>
<accession>A0ABW0LWZ3</accession>
<comment type="catalytic activity">
    <reaction evidence="6">
        <text>cytidine(1402) in 16S rRNA + S-adenosyl-L-methionine = 2'-O-methylcytidine(1402) in 16S rRNA + S-adenosyl-L-homocysteine + H(+)</text>
        <dbReference type="Rhea" id="RHEA:42924"/>
        <dbReference type="Rhea" id="RHEA-COMP:10285"/>
        <dbReference type="Rhea" id="RHEA-COMP:10286"/>
        <dbReference type="ChEBI" id="CHEBI:15378"/>
        <dbReference type="ChEBI" id="CHEBI:57856"/>
        <dbReference type="ChEBI" id="CHEBI:59789"/>
        <dbReference type="ChEBI" id="CHEBI:74495"/>
        <dbReference type="ChEBI" id="CHEBI:82748"/>
        <dbReference type="EC" id="2.1.1.198"/>
    </reaction>
</comment>
<evidence type="ECO:0000256" key="4">
    <source>
        <dbReference type="ARBA" id="ARBA00022679"/>
    </source>
</evidence>
<dbReference type="PIRSF" id="PIRSF005917">
    <property type="entry name" value="MTase_YraL"/>
    <property type="match status" value="1"/>
</dbReference>
<dbReference type="Pfam" id="PF00590">
    <property type="entry name" value="TP_methylase"/>
    <property type="match status" value="1"/>
</dbReference>
<dbReference type="Proteomes" id="UP001596105">
    <property type="component" value="Unassembled WGS sequence"/>
</dbReference>
<dbReference type="InterPro" id="IPR014777">
    <property type="entry name" value="4pyrrole_Mease_sub1"/>
</dbReference>
<keyword evidence="9" id="KW-1185">Reference proteome</keyword>
<dbReference type="EMBL" id="JBHSMH010000062">
    <property type="protein sequence ID" value="MFC5470389.1"/>
    <property type="molecule type" value="Genomic_DNA"/>
</dbReference>
<proteinExistence type="inferred from homology"/>
<dbReference type="PANTHER" id="PTHR46111">
    <property type="entry name" value="RIBOSOMAL RNA SMALL SUBUNIT METHYLTRANSFERASE I"/>
    <property type="match status" value="1"/>
</dbReference>
<reference evidence="9" key="1">
    <citation type="journal article" date="2019" name="Int. J. Syst. Evol. Microbiol.">
        <title>The Global Catalogue of Microorganisms (GCM) 10K type strain sequencing project: providing services to taxonomists for standard genome sequencing and annotation.</title>
        <authorList>
            <consortium name="The Broad Institute Genomics Platform"/>
            <consortium name="The Broad Institute Genome Sequencing Center for Infectious Disease"/>
            <person name="Wu L."/>
            <person name="Ma J."/>
        </authorList>
    </citation>
    <scope>NUCLEOTIDE SEQUENCE [LARGE SCALE GENOMIC DNA]</scope>
    <source>
        <strain evidence="9">CCUG 57113</strain>
    </source>
</reference>
<comment type="function">
    <text evidence="6">Catalyzes the 2'-O-methylation of the ribose of cytidine 1402 (C1402) in 16S rRNA.</text>
</comment>
<evidence type="ECO:0000256" key="1">
    <source>
        <dbReference type="ARBA" id="ARBA00022490"/>
    </source>
</evidence>
<dbReference type="Gene3D" id="3.40.1010.10">
    <property type="entry name" value="Cobalt-precorrin-4 Transmethylase, Domain 1"/>
    <property type="match status" value="1"/>
</dbReference>
<dbReference type="Gene3D" id="3.30.950.10">
    <property type="entry name" value="Methyltransferase, Cobalt-precorrin-4 Transmethylase, Domain 2"/>
    <property type="match status" value="1"/>
</dbReference>
<dbReference type="CDD" id="cd11648">
    <property type="entry name" value="RsmI"/>
    <property type="match status" value="1"/>
</dbReference>
<keyword evidence="2 6" id="KW-0698">rRNA processing</keyword>
<evidence type="ECO:0000256" key="3">
    <source>
        <dbReference type="ARBA" id="ARBA00022603"/>
    </source>
</evidence>
<keyword evidence="3 6" id="KW-0489">Methyltransferase</keyword>
<evidence type="ECO:0000313" key="8">
    <source>
        <dbReference type="EMBL" id="MFC5470389.1"/>
    </source>
</evidence>
<dbReference type="InterPro" id="IPR000878">
    <property type="entry name" value="4pyrrol_Mease"/>
</dbReference>
<dbReference type="NCBIfam" id="TIGR00096">
    <property type="entry name" value="16S rRNA (cytidine(1402)-2'-O)-methyltransferase"/>
    <property type="match status" value="1"/>
</dbReference>
<comment type="subcellular location">
    <subcellularLocation>
        <location evidence="6">Cytoplasm</location>
    </subcellularLocation>
</comment>
<dbReference type="GO" id="GO:0032259">
    <property type="term" value="P:methylation"/>
    <property type="evidence" value="ECO:0007669"/>
    <property type="project" value="UniProtKB-KW"/>
</dbReference>
<evidence type="ECO:0000259" key="7">
    <source>
        <dbReference type="Pfam" id="PF00590"/>
    </source>
</evidence>
<protein>
    <recommendedName>
        <fullName evidence="6">Ribosomal RNA small subunit methyltransferase I</fullName>
        <ecNumber evidence="6">2.1.1.198</ecNumber>
    </recommendedName>
    <alternativeName>
        <fullName evidence="6">16S rRNA 2'-O-ribose C1402 methyltransferase</fullName>
    </alternativeName>
    <alternativeName>
        <fullName evidence="6">rRNA (cytidine-2'-O-)-methyltransferase RsmI</fullName>
    </alternativeName>
</protein>
<dbReference type="InterPro" id="IPR035996">
    <property type="entry name" value="4pyrrol_Methylase_sf"/>
</dbReference>